<evidence type="ECO:0000313" key="7">
    <source>
        <dbReference type="Proteomes" id="UP000602745"/>
    </source>
</evidence>
<dbReference type="RefSeq" id="WP_188408372.1">
    <property type="nucleotide sequence ID" value="NZ_BMCP01000001.1"/>
</dbReference>
<comment type="caution">
    <text evidence="6">The sequence shown here is derived from an EMBL/GenBank/DDBJ whole genome shotgun (WGS) entry which is preliminary data.</text>
</comment>
<accession>A0A8J2VMN2</accession>
<protein>
    <submittedName>
        <fullName evidence="6">TetR family transcriptional regulator</fullName>
    </submittedName>
</protein>
<dbReference type="GO" id="GO:0003700">
    <property type="term" value="F:DNA-binding transcription factor activity"/>
    <property type="evidence" value="ECO:0007669"/>
    <property type="project" value="TreeGrafter"/>
</dbReference>
<reference evidence="6" key="1">
    <citation type="journal article" date="2014" name="Int. J. Syst. Evol. Microbiol.">
        <title>Complete genome sequence of Corynebacterium casei LMG S-19264T (=DSM 44701T), isolated from a smear-ripened cheese.</title>
        <authorList>
            <consortium name="US DOE Joint Genome Institute (JGI-PGF)"/>
            <person name="Walter F."/>
            <person name="Albersmeier A."/>
            <person name="Kalinowski J."/>
            <person name="Ruckert C."/>
        </authorList>
    </citation>
    <scope>NUCLEOTIDE SEQUENCE</scope>
    <source>
        <strain evidence="6">CCM 7684</strain>
    </source>
</reference>
<evidence type="ECO:0000256" key="4">
    <source>
        <dbReference type="PROSITE-ProRule" id="PRU00335"/>
    </source>
</evidence>
<dbReference type="EMBL" id="BMCP01000001">
    <property type="protein sequence ID" value="GGE32970.1"/>
    <property type="molecule type" value="Genomic_DNA"/>
</dbReference>
<feature type="DNA-binding region" description="H-T-H motif" evidence="4">
    <location>
        <begin position="32"/>
        <end position="51"/>
    </location>
</feature>
<dbReference type="SUPFAM" id="SSF48498">
    <property type="entry name" value="Tetracyclin repressor-like, C-terminal domain"/>
    <property type="match status" value="1"/>
</dbReference>
<dbReference type="InterPro" id="IPR009057">
    <property type="entry name" value="Homeodomain-like_sf"/>
</dbReference>
<dbReference type="Pfam" id="PF00440">
    <property type="entry name" value="TetR_N"/>
    <property type="match status" value="1"/>
</dbReference>
<organism evidence="6 7">
    <name type="scientific">Agaricicola taiwanensis</name>
    <dbReference type="NCBI Taxonomy" id="591372"/>
    <lineage>
        <taxon>Bacteria</taxon>
        <taxon>Pseudomonadati</taxon>
        <taxon>Pseudomonadota</taxon>
        <taxon>Alphaproteobacteria</taxon>
        <taxon>Rhodobacterales</taxon>
        <taxon>Paracoccaceae</taxon>
        <taxon>Agaricicola</taxon>
    </lineage>
</organism>
<sequence length="213" mass="23187">MRSTVERRERQREALIDAAEAAIAAEGAAGLKARELAREVGCAVGAIYNLVSDMDELVLRVGSRTLARLDEALTAAAMEEPPASLVEASDSLVALALAYCAFARENLQLWRILFEHRIAEGAELPDWSVTDQMILFRHIARPLARLAPGMSEAERAVFARTLFSAVHGVIAIGLEDKLVAVPRRQLESQIETLVRLICAGLQARGEKNQGTSD</sequence>
<dbReference type="Proteomes" id="UP000602745">
    <property type="component" value="Unassembled WGS sequence"/>
</dbReference>
<dbReference type="PANTHER" id="PTHR30055:SF234">
    <property type="entry name" value="HTH-TYPE TRANSCRIPTIONAL REGULATOR BETI"/>
    <property type="match status" value="1"/>
</dbReference>
<reference evidence="6" key="2">
    <citation type="submission" date="2020-09" db="EMBL/GenBank/DDBJ databases">
        <authorList>
            <person name="Sun Q."/>
            <person name="Sedlacek I."/>
        </authorList>
    </citation>
    <scope>NUCLEOTIDE SEQUENCE</scope>
    <source>
        <strain evidence="6">CCM 7684</strain>
    </source>
</reference>
<proteinExistence type="predicted"/>
<dbReference type="Pfam" id="PF13305">
    <property type="entry name" value="TetR_C_33"/>
    <property type="match status" value="1"/>
</dbReference>
<dbReference type="GO" id="GO:0000976">
    <property type="term" value="F:transcription cis-regulatory region binding"/>
    <property type="evidence" value="ECO:0007669"/>
    <property type="project" value="TreeGrafter"/>
</dbReference>
<name>A0A8J2VMN2_9RHOB</name>
<keyword evidence="1" id="KW-0805">Transcription regulation</keyword>
<evidence type="ECO:0000259" key="5">
    <source>
        <dbReference type="PROSITE" id="PS50977"/>
    </source>
</evidence>
<dbReference type="Gene3D" id="1.10.357.10">
    <property type="entry name" value="Tetracycline Repressor, domain 2"/>
    <property type="match status" value="1"/>
</dbReference>
<keyword evidence="3" id="KW-0804">Transcription</keyword>
<gene>
    <name evidence="6" type="ORF">GCM10007276_07790</name>
</gene>
<dbReference type="InterPro" id="IPR025996">
    <property type="entry name" value="MT1864/Rv1816-like_C"/>
</dbReference>
<dbReference type="InterPro" id="IPR050109">
    <property type="entry name" value="HTH-type_TetR-like_transc_reg"/>
</dbReference>
<feature type="domain" description="HTH tetR-type" evidence="5">
    <location>
        <begin position="9"/>
        <end position="69"/>
    </location>
</feature>
<evidence type="ECO:0000256" key="2">
    <source>
        <dbReference type="ARBA" id="ARBA00023125"/>
    </source>
</evidence>
<keyword evidence="7" id="KW-1185">Reference proteome</keyword>
<dbReference type="InterPro" id="IPR001647">
    <property type="entry name" value="HTH_TetR"/>
</dbReference>
<dbReference type="PANTHER" id="PTHR30055">
    <property type="entry name" value="HTH-TYPE TRANSCRIPTIONAL REGULATOR RUTR"/>
    <property type="match status" value="1"/>
</dbReference>
<dbReference type="InterPro" id="IPR036271">
    <property type="entry name" value="Tet_transcr_reg_TetR-rel_C_sf"/>
</dbReference>
<dbReference type="AlphaFoldDB" id="A0A8J2VMN2"/>
<dbReference type="PROSITE" id="PS50977">
    <property type="entry name" value="HTH_TETR_2"/>
    <property type="match status" value="1"/>
</dbReference>
<evidence type="ECO:0000256" key="1">
    <source>
        <dbReference type="ARBA" id="ARBA00023015"/>
    </source>
</evidence>
<keyword evidence="2 4" id="KW-0238">DNA-binding</keyword>
<evidence type="ECO:0000256" key="3">
    <source>
        <dbReference type="ARBA" id="ARBA00023163"/>
    </source>
</evidence>
<dbReference type="SUPFAM" id="SSF46689">
    <property type="entry name" value="Homeodomain-like"/>
    <property type="match status" value="1"/>
</dbReference>
<evidence type="ECO:0000313" key="6">
    <source>
        <dbReference type="EMBL" id="GGE32970.1"/>
    </source>
</evidence>